<dbReference type="PANTHER" id="PTHR31657">
    <property type="entry name" value="ETHYLENE-RESPONSIVE TRANSCRIPTION FACTOR ERF061"/>
    <property type="match status" value="1"/>
</dbReference>
<dbReference type="Gene3D" id="3.30.730.10">
    <property type="entry name" value="AP2/ERF domain"/>
    <property type="match status" value="1"/>
</dbReference>
<comment type="subcellular location">
    <subcellularLocation>
        <location evidence="1">Nucleus</location>
    </subcellularLocation>
</comment>
<dbReference type="PRINTS" id="PR00367">
    <property type="entry name" value="ETHRSPELEMNT"/>
</dbReference>
<evidence type="ECO:0000256" key="9">
    <source>
        <dbReference type="SAM" id="MobiDB-lite"/>
    </source>
</evidence>
<dbReference type="CDD" id="cd00018">
    <property type="entry name" value="AP2"/>
    <property type="match status" value="1"/>
</dbReference>
<dbReference type="GO" id="GO:0009873">
    <property type="term" value="P:ethylene-activated signaling pathway"/>
    <property type="evidence" value="ECO:0007669"/>
    <property type="project" value="UniProtKB-KW"/>
</dbReference>
<proteinExistence type="inferred from homology"/>
<dbReference type="SUPFAM" id="SSF54171">
    <property type="entry name" value="DNA-binding domain"/>
    <property type="match status" value="1"/>
</dbReference>
<dbReference type="Pfam" id="PF00847">
    <property type="entry name" value="AP2"/>
    <property type="match status" value="1"/>
</dbReference>
<keyword evidence="5" id="KW-0010">Activator</keyword>
<keyword evidence="3" id="KW-0805">Transcription regulation</keyword>
<dbReference type="PROSITE" id="PS51032">
    <property type="entry name" value="AP2_ERF"/>
    <property type="match status" value="1"/>
</dbReference>
<dbReference type="InterPro" id="IPR051758">
    <property type="entry name" value="ERF/AP2-like"/>
</dbReference>
<feature type="domain" description="AP2/ERF" evidence="10">
    <location>
        <begin position="211"/>
        <end position="268"/>
    </location>
</feature>
<comment type="caution">
    <text evidence="11">The sequence shown here is derived from an EMBL/GenBank/DDBJ whole genome shotgun (WGS) entry which is preliminary data.</text>
</comment>
<evidence type="ECO:0000313" key="11">
    <source>
        <dbReference type="EMBL" id="KAL0912469.1"/>
    </source>
</evidence>
<organism evidence="11 12">
    <name type="scientific">Dendrobium thyrsiflorum</name>
    <name type="common">Pinecone-like raceme dendrobium</name>
    <name type="synonym">Orchid</name>
    <dbReference type="NCBI Taxonomy" id="117978"/>
    <lineage>
        <taxon>Eukaryota</taxon>
        <taxon>Viridiplantae</taxon>
        <taxon>Streptophyta</taxon>
        <taxon>Embryophyta</taxon>
        <taxon>Tracheophyta</taxon>
        <taxon>Spermatophyta</taxon>
        <taxon>Magnoliopsida</taxon>
        <taxon>Liliopsida</taxon>
        <taxon>Asparagales</taxon>
        <taxon>Orchidaceae</taxon>
        <taxon>Epidendroideae</taxon>
        <taxon>Malaxideae</taxon>
        <taxon>Dendrobiinae</taxon>
        <taxon>Dendrobium</taxon>
    </lineage>
</organism>
<evidence type="ECO:0000313" key="12">
    <source>
        <dbReference type="Proteomes" id="UP001552299"/>
    </source>
</evidence>
<feature type="compositionally biased region" description="Basic residues" evidence="9">
    <location>
        <begin position="181"/>
        <end position="191"/>
    </location>
</feature>
<dbReference type="PANTHER" id="PTHR31657:SF73">
    <property type="entry name" value="OS02G0752800 PROTEIN"/>
    <property type="match status" value="1"/>
</dbReference>
<dbReference type="Proteomes" id="UP001552299">
    <property type="component" value="Unassembled WGS sequence"/>
</dbReference>
<keyword evidence="2" id="KW-0936">Ethylene signaling pathway</keyword>
<dbReference type="InterPro" id="IPR036955">
    <property type="entry name" value="AP2/ERF_dom_sf"/>
</dbReference>
<evidence type="ECO:0000256" key="5">
    <source>
        <dbReference type="ARBA" id="ARBA00023159"/>
    </source>
</evidence>
<dbReference type="SMART" id="SM00380">
    <property type="entry name" value="AP2"/>
    <property type="match status" value="1"/>
</dbReference>
<evidence type="ECO:0000256" key="4">
    <source>
        <dbReference type="ARBA" id="ARBA00023125"/>
    </source>
</evidence>
<feature type="region of interest" description="Disordered" evidence="9">
    <location>
        <begin position="180"/>
        <end position="211"/>
    </location>
</feature>
<keyword evidence="12" id="KW-1185">Reference proteome</keyword>
<evidence type="ECO:0000256" key="1">
    <source>
        <dbReference type="ARBA" id="ARBA00004123"/>
    </source>
</evidence>
<evidence type="ECO:0000256" key="6">
    <source>
        <dbReference type="ARBA" id="ARBA00023163"/>
    </source>
</evidence>
<keyword evidence="7" id="KW-0539">Nucleus</keyword>
<feature type="compositionally biased region" description="Low complexity" evidence="9">
    <location>
        <begin position="319"/>
        <end position="336"/>
    </location>
</feature>
<gene>
    <name evidence="11" type="ORF">M5K25_018442</name>
</gene>
<evidence type="ECO:0000256" key="8">
    <source>
        <dbReference type="ARBA" id="ARBA00024343"/>
    </source>
</evidence>
<evidence type="ECO:0000256" key="3">
    <source>
        <dbReference type="ARBA" id="ARBA00023015"/>
    </source>
</evidence>
<keyword evidence="4" id="KW-0238">DNA-binding</keyword>
<dbReference type="GO" id="GO:0005634">
    <property type="term" value="C:nucleus"/>
    <property type="evidence" value="ECO:0007669"/>
    <property type="project" value="UniProtKB-SubCell"/>
</dbReference>
<dbReference type="AlphaFoldDB" id="A0ABD0UI89"/>
<dbReference type="InterPro" id="IPR001471">
    <property type="entry name" value="AP2/ERF_dom"/>
</dbReference>
<evidence type="ECO:0000256" key="2">
    <source>
        <dbReference type="ARBA" id="ARBA00022745"/>
    </source>
</evidence>
<sequence>MSLNQGLKTLLEGSNRNSDYQTVSKFDNLIVESSGSTRQIQRAQERKNPTSLILRRISSMAAAIDMYNSMLDVSYDNLLSKELTEALEPFINGVSSSPSSSFPFCPPSSTTKVISFDSSPASLPPFPSSLSSYQFSYPSPNPSFDRSVPSNWNQHDSLISDSPIGLTQLGPIQIQQIQAQLHHRHHNHHPLAPRSQPMKFSGESPAKPPKLYRGVRQRHWGKWVAEIRLPKNRTRLWLGTFDTAEEAAMAYDKAAFRLRGEFARLNFPHLRHDSTGGELHSSVDAKLEAICESLASSQKQGSASSLTPVAAAEVKSEPEVSSEGEISSEGSSPVSEMENLDFTEVPWDESEMFMLKKYPSWEIDWDSILS</sequence>
<keyword evidence="6" id="KW-0804">Transcription</keyword>
<feature type="region of interest" description="Disordered" evidence="9">
    <location>
        <begin position="308"/>
        <end position="339"/>
    </location>
</feature>
<evidence type="ECO:0000259" key="10">
    <source>
        <dbReference type="PROSITE" id="PS51032"/>
    </source>
</evidence>
<dbReference type="InterPro" id="IPR016177">
    <property type="entry name" value="DNA-bd_dom_sf"/>
</dbReference>
<dbReference type="GO" id="GO:0000976">
    <property type="term" value="F:transcription cis-regulatory region binding"/>
    <property type="evidence" value="ECO:0007669"/>
    <property type="project" value="UniProtKB-ARBA"/>
</dbReference>
<dbReference type="EMBL" id="JANQDX010000014">
    <property type="protein sequence ID" value="KAL0912469.1"/>
    <property type="molecule type" value="Genomic_DNA"/>
</dbReference>
<dbReference type="FunFam" id="3.30.730.10:FF:000001">
    <property type="entry name" value="Ethylene-responsive transcription factor 2"/>
    <property type="match status" value="1"/>
</dbReference>
<name>A0ABD0UI89_DENTH</name>
<protein>
    <recommendedName>
        <fullName evidence="10">AP2/ERF domain-containing protein</fullName>
    </recommendedName>
</protein>
<comment type="similarity">
    <text evidence="8">Belongs to the AP2/ERF transcription factor family. ERF subfamily.</text>
</comment>
<evidence type="ECO:0000256" key="7">
    <source>
        <dbReference type="ARBA" id="ARBA00023242"/>
    </source>
</evidence>
<accession>A0ABD0UI89</accession>
<reference evidence="11 12" key="1">
    <citation type="journal article" date="2024" name="Plant Biotechnol. J.">
        <title>Dendrobium thyrsiflorum genome and its molecular insights into genes involved in important horticultural traits.</title>
        <authorList>
            <person name="Chen B."/>
            <person name="Wang J.Y."/>
            <person name="Zheng P.J."/>
            <person name="Li K.L."/>
            <person name="Liang Y.M."/>
            <person name="Chen X.F."/>
            <person name="Zhang C."/>
            <person name="Zhao X."/>
            <person name="He X."/>
            <person name="Zhang G.Q."/>
            <person name="Liu Z.J."/>
            <person name="Xu Q."/>
        </authorList>
    </citation>
    <scope>NUCLEOTIDE SEQUENCE [LARGE SCALE GENOMIC DNA]</scope>
    <source>
        <strain evidence="11">GZMU011</strain>
    </source>
</reference>